<feature type="compositionally biased region" description="Basic residues" evidence="1">
    <location>
        <begin position="356"/>
        <end position="367"/>
    </location>
</feature>
<proteinExistence type="predicted"/>
<evidence type="ECO:0000256" key="1">
    <source>
        <dbReference type="SAM" id="MobiDB-lite"/>
    </source>
</evidence>
<evidence type="ECO:0000313" key="2">
    <source>
        <dbReference type="EnsemblPlants" id="OMERI02G03660.1"/>
    </source>
</evidence>
<keyword evidence="3" id="KW-1185">Reference proteome</keyword>
<dbReference type="EnsemblPlants" id="OMERI02G03660.1">
    <property type="protein sequence ID" value="OMERI02G03660.1"/>
    <property type="gene ID" value="OMERI02G03660"/>
</dbReference>
<name>A0A0E0CF70_9ORYZ</name>
<feature type="region of interest" description="Disordered" evidence="1">
    <location>
        <begin position="278"/>
        <end position="316"/>
    </location>
</feature>
<accession>A0A0E0CF70</accession>
<dbReference type="HOGENOM" id="CLU_755193_0_0_1"/>
<dbReference type="Gramene" id="OMERI02G03660.1">
    <property type="protein sequence ID" value="OMERI02G03660.1"/>
    <property type="gene ID" value="OMERI02G03660"/>
</dbReference>
<feature type="compositionally biased region" description="Low complexity" evidence="1">
    <location>
        <begin position="289"/>
        <end position="301"/>
    </location>
</feature>
<organism evidence="2">
    <name type="scientific">Oryza meridionalis</name>
    <dbReference type="NCBI Taxonomy" id="40149"/>
    <lineage>
        <taxon>Eukaryota</taxon>
        <taxon>Viridiplantae</taxon>
        <taxon>Streptophyta</taxon>
        <taxon>Embryophyta</taxon>
        <taxon>Tracheophyta</taxon>
        <taxon>Spermatophyta</taxon>
        <taxon>Magnoliopsida</taxon>
        <taxon>Liliopsida</taxon>
        <taxon>Poales</taxon>
        <taxon>Poaceae</taxon>
        <taxon>BOP clade</taxon>
        <taxon>Oryzoideae</taxon>
        <taxon>Oryzeae</taxon>
        <taxon>Oryzinae</taxon>
        <taxon>Oryza</taxon>
    </lineage>
</organism>
<feature type="compositionally biased region" description="Pro residues" evidence="1">
    <location>
        <begin position="302"/>
        <end position="315"/>
    </location>
</feature>
<dbReference type="Proteomes" id="UP000008021">
    <property type="component" value="Chromosome 2"/>
</dbReference>
<protein>
    <submittedName>
        <fullName evidence="2">Uncharacterized protein</fullName>
    </submittedName>
</protein>
<sequence>MWAWAGKNVALPFHSLFSLDSPLSAASASALLPAGAQPSVAKPLDAHATTPTSPSLVATVSAEPSGQRRRPPAPDLLLCPAAVAVAARWSGAPVVVSAAFSVASPPLLHLTHVCTNGSLTQELRYLDMAARVSSRLTIWFTANRSRERDYVKSVAEVGDLAGDAEQRRGGDELKHGEGAARVVGVKDGEGEAALDVVDERVANAGHCTLGVHSGAPASNALAGSPCSLAAAALPTEKTRVMESVLYWNRRWHCDASTNGCPRVASTRRAPSIAGAHTWTIHPPLPPPCTAAAPARSAASPRRLPPPPSPAIPLPLPRSHLRTHAYKQTPSSHGPSRRVLADQQAQIKHIGAYTDGHRRRRRRVGGGG</sequence>
<feature type="region of interest" description="Disordered" evidence="1">
    <location>
        <begin position="346"/>
        <end position="367"/>
    </location>
</feature>
<reference evidence="2" key="1">
    <citation type="submission" date="2015-04" db="UniProtKB">
        <authorList>
            <consortium name="EnsemblPlants"/>
        </authorList>
    </citation>
    <scope>IDENTIFICATION</scope>
</reference>
<evidence type="ECO:0000313" key="3">
    <source>
        <dbReference type="Proteomes" id="UP000008021"/>
    </source>
</evidence>
<feature type="compositionally biased region" description="Polar residues" evidence="1">
    <location>
        <begin position="49"/>
        <end position="64"/>
    </location>
</feature>
<feature type="region of interest" description="Disordered" evidence="1">
    <location>
        <begin position="42"/>
        <end position="73"/>
    </location>
</feature>
<dbReference type="AlphaFoldDB" id="A0A0E0CF70"/>
<reference evidence="2" key="2">
    <citation type="submission" date="2018-05" db="EMBL/GenBank/DDBJ databases">
        <title>OmerRS3 (Oryza meridionalis Reference Sequence Version 3).</title>
        <authorList>
            <person name="Zhang J."/>
            <person name="Kudrna D."/>
            <person name="Lee S."/>
            <person name="Talag J."/>
            <person name="Welchert J."/>
            <person name="Wing R.A."/>
        </authorList>
    </citation>
    <scope>NUCLEOTIDE SEQUENCE [LARGE SCALE GENOMIC DNA]</scope>
    <source>
        <strain evidence="2">cv. OR44</strain>
    </source>
</reference>